<dbReference type="EMBL" id="MTYJ01000134">
    <property type="protein sequence ID" value="OQV12931.1"/>
    <property type="molecule type" value="Genomic_DNA"/>
</dbReference>
<dbReference type="Pfam" id="PF08395">
    <property type="entry name" value="7tm_7"/>
    <property type="match status" value="1"/>
</dbReference>
<feature type="transmembrane region" description="Helical" evidence="7">
    <location>
        <begin position="119"/>
        <end position="142"/>
    </location>
</feature>
<keyword evidence="3 7" id="KW-1133">Transmembrane helix</keyword>
<evidence type="ECO:0000313" key="9">
    <source>
        <dbReference type="Proteomes" id="UP000192578"/>
    </source>
</evidence>
<feature type="transmembrane region" description="Helical" evidence="7">
    <location>
        <begin position="88"/>
        <end position="107"/>
    </location>
</feature>
<dbReference type="Proteomes" id="UP000192578">
    <property type="component" value="Unassembled WGS sequence"/>
</dbReference>
<keyword evidence="4 7" id="KW-0472">Membrane</keyword>
<keyword evidence="2 7" id="KW-0812">Transmembrane</keyword>
<reference evidence="9" key="1">
    <citation type="submission" date="2017-01" db="EMBL/GenBank/DDBJ databases">
        <title>Comparative genomics of anhydrobiosis in the tardigrade Hypsibius dujardini.</title>
        <authorList>
            <person name="Yoshida Y."/>
            <person name="Koutsovoulos G."/>
            <person name="Laetsch D."/>
            <person name="Stevens L."/>
            <person name="Kumar S."/>
            <person name="Horikawa D."/>
            <person name="Ishino K."/>
            <person name="Komine S."/>
            <person name="Tomita M."/>
            <person name="Blaxter M."/>
            <person name="Arakawa K."/>
        </authorList>
    </citation>
    <scope>NUCLEOTIDE SEQUENCE [LARGE SCALE GENOMIC DNA]</scope>
    <source>
        <strain evidence="9">Z151</strain>
    </source>
</reference>
<dbReference type="PANTHER" id="PTHR21421">
    <property type="entry name" value="GUSTATORY RECEPTOR"/>
    <property type="match status" value="1"/>
</dbReference>
<evidence type="ECO:0000313" key="8">
    <source>
        <dbReference type="EMBL" id="OQV12931.1"/>
    </source>
</evidence>
<evidence type="ECO:0000256" key="7">
    <source>
        <dbReference type="SAM" id="Phobius"/>
    </source>
</evidence>
<dbReference type="PANTHER" id="PTHR21421:SF29">
    <property type="entry name" value="GUSTATORY RECEPTOR 5A FOR TREHALOSE-RELATED"/>
    <property type="match status" value="1"/>
</dbReference>
<evidence type="ECO:0000256" key="3">
    <source>
        <dbReference type="ARBA" id="ARBA00022989"/>
    </source>
</evidence>
<comment type="subcellular location">
    <subcellularLocation>
        <location evidence="1">Membrane</location>
        <topology evidence="1">Multi-pass membrane protein</topology>
    </subcellularLocation>
</comment>
<protein>
    <recommendedName>
        <fullName evidence="10">Gustatory receptor</fullName>
    </recommendedName>
</protein>
<accession>A0A1W0WCJ8</accession>
<dbReference type="GO" id="GO:0038023">
    <property type="term" value="F:signaling receptor activity"/>
    <property type="evidence" value="ECO:0007669"/>
    <property type="project" value="UniProtKB-ARBA"/>
</dbReference>
<evidence type="ECO:0000256" key="5">
    <source>
        <dbReference type="ARBA" id="ARBA00023170"/>
    </source>
</evidence>
<feature type="transmembrane region" description="Helical" evidence="7">
    <location>
        <begin position="296"/>
        <end position="315"/>
    </location>
</feature>
<dbReference type="AlphaFoldDB" id="A0A1W0WCJ8"/>
<dbReference type="InterPro" id="IPR013604">
    <property type="entry name" value="7TM_chemorcpt"/>
</dbReference>
<dbReference type="GO" id="GO:0050909">
    <property type="term" value="P:sensory perception of taste"/>
    <property type="evidence" value="ECO:0007669"/>
    <property type="project" value="InterPro"/>
</dbReference>
<feature type="transmembrane region" description="Helical" evidence="7">
    <location>
        <begin position="205"/>
        <end position="222"/>
    </location>
</feature>
<comment type="caution">
    <text evidence="8">The sequence shown here is derived from an EMBL/GenBank/DDBJ whole genome shotgun (WGS) entry which is preliminary data.</text>
</comment>
<proteinExistence type="predicted"/>
<evidence type="ECO:0000256" key="6">
    <source>
        <dbReference type="SAM" id="MobiDB-lite"/>
    </source>
</evidence>
<sequence>MRVQETSLVMKSDSCLDDSEDNDSPTVLQMSLLLDRSPVDINDSRQTDLCRTYRRFLWLMRGFGAVPQKDDTVRQQKFRSRCCYSSRLFAAIFMVLLFNAQLTYMYVKATTNLHTKTILQIHFLSRSQFAITMALGILIFAFRSRKLPTVIAGVVKTCSWSNDLDWNTLRWIVRFSWLYPGTLLVVVFPMGMIVKLVLLRQLQDSLFGLAVPAVVVSLPMMIITYLGILFRCVHLCFVIVTCGALGLQFRRLTADMKVSQTGKTINSSLSLSSLLNRHYFLSELVRQFDAIFSPTLFIFTASDLVVVTSLISFYISASQMEASLGLYITQNAADMFIYVSYAVGTFAVLATRVTFAVVLNHQAHSCVPILFASLQDTALDKTLKRNIQMCLQRLCALPVTLTAWNLIVMNRTFILTVTGLIATYLVVVVEISSKNGCSAQHLALTDSASLLPALGFDANLTLLQ</sequence>
<gene>
    <name evidence="8" type="ORF">BV898_12852</name>
</gene>
<evidence type="ECO:0000256" key="4">
    <source>
        <dbReference type="ARBA" id="ARBA00023136"/>
    </source>
</evidence>
<feature type="transmembrane region" description="Helical" evidence="7">
    <location>
        <begin position="335"/>
        <end position="359"/>
    </location>
</feature>
<keyword evidence="5" id="KW-0675">Receptor</keyword>
<evidence type="ECO:0000256" key="2">
    <source>
        <dbReference type="ARBA" id="ARBA00022692"/>
    </source>
</evidence>
<organism evidence="8 9">
    <name type="scientific">Hypsibius exemplaris</name>
    <name type="common">Freshwater tardigrade</name>
    <dbReference type="NCBI Taxonomy" id="2072580"/>
    <lineage>
        <taxon>Eukaryota</taxon>
        <taxon>Metazoa</taxon>
        <taxon>Ecdysozoa</taxon>
        <taxon>Tardigrada</taxon>
        <taxon>Eutardigrada</taxon>
        <taxon>Parachela</taxon>
        <taxon>Hypsibioidea</taxon>
        <taxon>Hypsibiidae</taxon>
        <taxon>Hypsibius</taxon>
    </lineage>
</organism>
<feature type="transmembrane region" description="Helical" evidence="7">
    <location>
        <begin position="228"/>
        <end position="247"/>
    </location>
</feature>
<dbReference type="GO" id="GO:0051606">
    <property type="term" value="P:detection of stimulus"/>
    <property type="evidence" value="ECO:0007669"/>
    <property type="project" value="UniProtKB-ARBA"/>
</dbReference>
<dbReference type="OrthoDB" id="5954090at2759"/>
<name>A0A1W0WCJ8_HYPEX</name>
<keyword evidence="9" id="KW-1185">Reference proteome</keyword>
<dbReference type="GO" id="GO:0016020">
    <property type="term" value="C:membrane"/>
    <property type="evidence" value="ECO:0007669"/>
    <property type="project" value="UniProtKB-SubCell"/>
</dbReference>
<feature type="transmembrane region" description="Helical" evidence="7">
    <location>
        <begin position="413"/>
        <end position="431"/>
    </location>
</feature>
<evidence type="ECO:0008006" key="10">
    <source>
        <dbReference type="Google" id="ProtNLM"/>
    </source>
</evidence>
<feature type="transmembrane region" description="Helical" evidence="7">
    <location>
        <begin position="177"/>
        <end position="198"/>
    </location>
</feature>
<evidence type="ECO:0000256" key="1">
    <source>
        <dbReference type="ARBA" id="ARBA00004141"/>
    </source>
</evidence>
<feature type="region of interest" description="Disordered" evidence="6">
    <location>
        <begin position="1"/>
        <end position="23"/>
    </location>
</feature>